<dbReference type="VEuPathDB" id="TriTrypDB:ADEAN_000569200"/>
<name>A0A7G2CFT1_9TRYP</name>
<keyword evidence="2" id="KW-0677">Repeat</keyword>
<evidence type="ECO:0000256" key="2">
    <source>
        <dbReference type="ARBA" id="ARBA00022737"/>
    </source>
</evidence>
<gene>
    <name evidence="4" type="ORF">ADEAN_000569200</name>
</gene>
<organism evidence="4 5">
    <name type="scientific">Angomonas deanei</name>
    <dbReference type="NCBI Taxonomy" id="59799"/>
    <lineage>
        <taxon>Eukaryota</taxon>
        <taxon>Discoba</taxon>
        <taxon>Euglenozoa</taxon>
        <taxon>Kinetoplastea</taxon>
        <taxon>Metakinetoplastina</taxon>
        <taxon>Trypanosomatida</taxon>
        <taxon>Trypanosomatidae</taxon>
        <taxon>Strigomonadinae</taxon>
        <taxon>Angomonas</taxon>
    </lineage>
</organism>
<keyword evidence="5" id="KW-1185">Reference proteome</keyword>
<dbReference type="PANTHER" id="PTHR34524">
    <property type="entry name" value="CALCYPHOSIN"/>
    <property type="match status" value="1"/>
</dbReference>
<dbReference type="AlphaFoldDB" id="A0A7G2CFT1"/>
<proteinExistence type="predicted"/>
<dbReference type="PANTHER" id="PTHR34524:SF16">
    <property type="entry name" value="PROTEIN, PUTATIVE-RELATED"/>
    <property type="match status" value="1"/>
</dbReference>
<dbReference type="Gene3D" id="1.10.238.10">
    <property type="entry name" value="EF-hand"/>
    <property type="match status" value="1"/>
</dbReference>
<dbReference type="SUPFAM" id="SSF47473">
    <property type="entry name" value="EF-hand"/>
    <property type="match status" value="1"/>
</dbReference>
<evidence type="ECO:0000256" key="3">
    <source>
        <dbReference type="ARBA" id="ARBA00022837"/>
    </source>
</evidence>
<dbReference type="InterPro" id="IPR051581">
    <property type="entry name" value="Ca-bind"/>
</dbReference>
<sequence>MSIRMNASLYSDLVRIERGDYLTFHCTILSQSQRDVKRYFFGAYYPRWRGFYLEEVREVVGTLGRMDLKHFPAFPFDVYTKPDGDYYLTSDFQVDSVITLGGPQNQRDDDVKRFKIVSVDTEHLKTFHDNNNNSSIAKLQNTFLDTQGKRHEVAPLSGEAYDYLLMIRDAYILHVGGGVPEIGIKAMGRPFRKVSDDGRRWITRESMKILIRDARCFGSEAISFSSTNKSKKSVEEVSTLLYDAFPEEDGKGVDYDVFITAVRGEMNATRKDAVLHIFRSLDYDNDGLLKILDLQSTFNASEHPSSSRIKYFPRISY</sequence>
<reference evidence="4 5" key="1">
    <citation type="submission" date="2020-08" db="EMBL/GenBank/DDBJ databases">
        <authorList>
            <person name="Newling K."/>
            <person name="Davey J."/>
            <person name="Forrester S."/>
        </authorList>
    </citation>
    <scope>NUCLEOTIDE SEQUENCE [LARGE SCALE GENOMIC DNA]</scope>
    <source>
        <strain evidence="5">Crithidia deanei Carvalho (ATCC PRA-265)</strain>
    </source>
</reference>
<accession>A0A7G2CFT1</accession>
<keyword evidence="1" id="KW-0479">Metal-binding</keyword>
<evidence type="ECO:0000313" key="4">
    <source>
        <dbReference type="EMBL" id="CAD2218205.1"/>
    </source>
</evidence>
<dbReference type="GO" id="GO:0046872">
    <property type="term" value="F:metal ion binding"/>
    <property type="evidence" value="ECO:0007669"/>
    <property type="project" value="UniProtKB-KW"/>
</dbReference>
<evidence type="ECO:0008006" key="6">
    <source>
        <dbReference type="Google" id="ProtNLM"/>
    </source>
</evidence>
<evidence type="ECO:0000313" key="5">
    <source>
        <dbReference type="Proteomes" id="UP000515908"/>
    </source>
</evidence>
<protein>
    <recommendedName>
        <fullName evidence="6">EF-hand domain-containing protein</fullName>
    </recommendedName>
</protein>
<dbReference type="InterPro" id="IPR011992">
    <property type="entry name" value="EF-hand-dom_pair"/>
</dbReference>
<keyword evidence="3" id="KW-0106">Calcium</keyword>
<dbReference type="OrthoDB" id="444540at2759"/>
<evidence type="ECO:0000256" key="1">
    <source>
        <dbReference type="ARBA" id="ARBA00022723"/>
    </source>
</evidence>
<dbReference type="EMBL" id="LR877154">
    <property type="protein sequence ID" value="CAD2218205.1"/>
    <property type="molecule type" value="Genomic_DNA"/>
</dbReference>
<dbReference type="Proteomes" id="UP000515908">
    <property type="component" value="Chromosome 10"/>
</dbReference>